<dbReference type="Proteomes" id="UP001348805">
    <property type="component" value="Segment"/>
</dbReference>
<sequence>MARRSSTIRDIRANALDKQSESVKMSTVYTTAKINQILDDIKKGKKPDLNPFYHGKKDLRDSGITFERTQEEDDEYKKCAMDCIYFVSRYVKFRNDKGFTLVKLRDYQEDVIHLFSDEIWDEELQDVRMKNRRVILLQARQTAKSTTCVAYFVWYICFHADRNLMITANKESTTKEILKKCMDVFKALPYFLKPGIEEYSKTTLRTENGCSLRAVATTGDSATGDSINILLIDECALISQNVIKEFWASVYPTMSNFQQSQIIVLSTPRGRTGLYYDLWEGAQNGKNGFVSKRVDWWQVPGRDEKWKQDQISVFGQDLWEREFELSFDTNESRLLSKNALEKIDHIKRKFEHVEIYGVPKRVTDKIYWDPEFHPDQLTYEDKIQRRFVCIIDTAQGTEAGEYGKEDSDYNIINIFEMKLLDPEIILKNRLGYKAVKYTNCICLEQVGIYIDNNFDEEECAAAAQHIAFDVFSNGGGYEGEIDNMRILYETNFNGKNFRKIFQKHDQFYDTILKGFLTTGGNHGKKYFCELGAKLIDLDQIIVKQDHEIPVLSSVEQLKSFGKVKNSYAGLSMHDDISITILFASRFFEDDSQFEWLDEWFSQLPNYNYNTIEERNKVLQILNYLEIYEYTNEDDDTEADNYSELVSAATSGFGQITQQASGTYGSLMHGQNTSTPYHNNYPNNMNGNYYPSQQQTPMYQGTYSSLSRNNLMNSRFIKR</sequence>
<keyword evidence="2" id="KW-1185">Reference proteome</keyword>
<proteinExistence type="predicted"/>
<accession>A0ABZ0Z008</accession>
<evidence type="ECO:0000313" key="2">
    <source>
        <dbReference type="Proteomes" id="UP001348805"/>
    </source>
</evidence>
<name>A0ABZ0Z008_9CAUD</name>
<dbReference type="Pfam" id="PF03237">
    <property type="entry name" value="Terminase_6N"/>
    <property type="match status" value="1"/>
</dbReference>
<reference evidence="1 2" key="1">
    <citation type="submission" date="2023-11" db="EMBL/GenBank/DDBJ databases">
        <authorList>
            <person name="Cook R."/>
            <person name="Crisci M."/>
            <person name="Pye H."/>
            <person name="Adriaenssens E."/>
            <person name="Santini J."/>
        </authorList>
    </citation>
    <scope>NUCLEOTIDE SEQUENCE [LARGE SCALE GENOMIC DNA]</scope>
    <source>
        <strain evidence="1">Lak_Megaphage_RVC_AP3_GC26</strain>
    </source>
</reference>
<organism evidence="1 2">
    <name type="scientific">phage Lak_Megaphage_RVC_AP3_GC26</name>
    <dbReference type="NCBI Taxonomy" id="3109225"/>
    <lineage>
        <taxon>Viruses</taxon>
        <taxon>Duplodnaviria</taxon>
        <taxon>Heunggongvirae</taxon>
        <taxon>Uroviricota</taxon>
        <taxon>Caudoviricetes</taxon>
        <taxon>Caudoviricetes code 15 clade</taxon>
    </lineage>
</organism>
<dbReference type="EMBL" id="OR769219">
    <property type="protein sequence ID" value="WQJ51409.1"/>
    <property type="molecule type" value="Genomic_DNA"/>
</dbReference>
<dbReference type="Gene3D" id="3.40.50.300">
    <property type="entry name" value="P-loop containing nucleotide triphosphate hydrolases"/>
    <property type="match status" value="1"/>
</dbReference>
<dbReference type="InterPro" id="IPR027417">
    <property type="entry name" value="P-loop_NTPase"/>
</dbReference>
<evidence type="ECO:0000313" key="1">
    <source>
        <dbReference type="EMBL" id="WQJ51409.1"/>
    </source>
</evidence>
<protein>
    <submittedName>
        <fullName evidence="1">Terminase large subunit</fullName>
    </submittedName>
</protein>